<dbReference type="Proteomes" id="UP000515917">
    <property type="component" value="Chromosome"/>
</dbReference>
<evidence type="ECO:0000313" key="5">
    <source>
        <dbReference type="Proteomes" id="UP000515917"/>
    </source>
</evidence>
<dbReference type="PANTHER" id="PTHR35936">
    <property type="entry name" value="MEMBRANE-BOUND LYTIC MUREIN TRANSGLYCOSYLASE F"/>
    <property type="match status" value="1"/>
</dbReference>
<feature type="chain" id="PRO_5028814010" description="Solute-binding protein family 3/N-terminal domain-containing protein" evidence="2">
    <location>
        <begin position="18"/>
        <end position="236"/>
    </location>
</feature>
<evidence type="ECO:0000256" key="1">
    <source>
        <dbReference type="ARBA" id="ARBA00022729"/>
    </source>
</evidence>
<organism evidence="4 5">
    <name type="scientific">Iodobacter fluviatilis</name>
    <dbReference type="NCBI Taxonomy" id="537"/>
    <lineage>
        <taxon>Bacteria</taxon>
        <taxon>Pseudomonadati</taxon>
        <taxon>Pseudomonadota</taxon>
        <taxon>Betaproteobacteria</taxon>
        <taxon>Neisseriales</taxon>
        <taxon>Chitinibacteraceae</taxon>
        <taxon>Iodobacter</taxon>
    </lineage>
</organism>
<evidence type="ECO:0000256" key="2">
    <source>
        <dbReference type="SAM" id="SignalP"/>
    </source>
</evidence>
<dbReference type="SUPFAM" id="SSF53850">
    <property type="entry name" value="Periplasmic binding protein-like II"/>
    <property type="match status" value="1"/>
</dbReference>
<dbReference type="KEGG" id="ifl:C1H71_11005"/>
<feature type="domain" description="Solute-binding protein family 3/N-terminal" evidence="3">
    <location>
        <begin position="21"/>
        <end position="231"/>
    </location>
</feature>
<dbReference type="AlphaFoldDB" id="A0A7G3GAB8"/>
<name>A0A7G3GAB8_9NEIS</name>
<dbReference type="Pfam" id="PF00497">
    <property type="entry name" value="SBP_bac_3"/>
    <property type="match status" value="1"/>
</dbReference>
<dbReference type="EMBL" id="CP025781">
    <property type="protein sequence ID" value="QBC44012.1"/>
    <property type="molecule type" value="Genomic_DNA"/>
</dbReference>
<dbReference type="InterPro" id="IPR001638">
    <property type="entry name" value="Solute-binding_3/MltF_N"/>
</dbReference>
<protein>
    <recommendedName>
        <fullName evidence="3">Solute-binding protein family 3/N-terminal domain-containing protein</fullName>
    </recommendedName>
</protein>
<gene>
    <name evidence="4" type="ORF">C1H71_11005</name>
</gene>
<accession>A0A7G3GAB8</accession>
<dbReference type="RefSeq" id="WP_130106571.1">
    <property type="nucleotide sequence ID" value="NZ_CP025781.1"/>
</dbReference>
<reference evidence="4 5" key="1">
    <citation type="submission" date="2018-01" db="EMBL/GenBank/DDBJ databases">
        <title>Genome sequence of Iodobacter sp. strain PCH194 isolated from Indian Trans-Himalaya.</title>
        <authorList>
            <person name="Kumar V."/>
            <person name="Thakur V."/>
            <person name="Kumar S."/>
            <person name="Singh D."/>
        </authorList>
    </citation>
    <scope>NUCLEOTIDE SEQUENCE [LARGE SCALE GENOMIC DNA]</scope>
    <source>
        <strain evidence="4 5">PCH194</strain>
    </source>
</reference>
<dbReference type="Gene3D" id="3.40.190.10">
    <property type="entry name" value="Periplasmic binding protein-like II"/>
    <property type="match status" value="2"/>
</dbReference>
<keyword evidence="1 2" id="KW-0732">Signal</keyword>
<dbReference type="PANTHER" id="PTHR35936:SF25">
    <property type="entry name" value="ABC TRANSPORTER SUBSTRATE-BINDING PROTEIN"/>
    <property type="match status" value="1"/>
</dbReference>
<sequence>MPKWLALLSCLSGLALAQPVKLVTGPDYPPFTDASSPDGGLAVSLVKQVMNQAKLPYQLDWRPWANGYQSTLKGEYLATFPYISSPERLKLFEFSDPLFTLEIKVFALPGSQLDGTQLSSLQGKRYCHPLGWAYLKEIELMVNKGLFQMIRPYDMSSCIRLISEDKADFILTDQIQGSKAISQVPGLKKTPVACGGIMEKVTLKLMVKKNQPQSKVFLLQFNEALTALRKAPSQNE</sequence>
<keyword evidence="5" id="KW-1185">Reference proteome</keyword>
<evidence type="ECO:0000259" key="3">
    <source>
        <dbReference type="Pfam" id="PF00497"/>
    </source>
</evidence>
<feature type="signal peptide" evidence="2">
    <location>
        <begin position="1"/>
        <end position="17"/>
    </location>
</feature>
<evidence type="ECO:0000313" key="4">
    <source>
        <dbReference type="EMBL" id="QBC44012.1"/>
    </source>
</evidence>
<proteinExistence type="predicted"/>